<feature type="domain" description="Carboxymuconolactone decarboxylase-like" evidence="1">
    <location>
        <begin position="36"/>
        <end position="114"/>
    </location>
</feature>
<dbReference type="Gene3D" id="1.20.1290.10">
    <property type="entry name" value="AhpD-like"/>
    <property type="match status" value="1"/>
</dbReference>
<proteinExistence type="predicted"/>
<dbReference type="AlphaFoldDB" id="A0A1H3RK70"/>
<dbReference type="GO" id="GO:0051920">
    <property type="term" value="F:peroxiredoxin activity"/>
    <property type="evidence" value="ECO:0007669"/>
    <property type="project" value="InterPro"/>
</dbReference>
<dbReference type="OrthoDB" id="9802489at2"/>
<dbReference type="EMBL" id="FNQB01000002">
    <property type="protein sequence ID" value="SDZ26020.1"/>
    <property type="molecule type" value="Genomic_DNA"/>
</dbReference>
<reference evidence="3" key="1">
    <citation type="submission" date="2016-10" db="EMBL/GenBank/DDBJ databases">
        <authorList>
            <person name="Varghese N."/>
            <person name="Submissions S."/>
        </authorList>
    </citation>
    <scope>NUCLEOTIDE SEQUENCE [LARGE SCALE GENOMIC DNA]</scope>
    <source>
        <strain evidence="3">DSM 44718</strain>
    </source>
</reference>
<dbReference type="PANTHER" id="PTHR33570">
    <property type="entry name" value="4-CARBOXYMUCONOLACTONE DECARBOXYLASE FAMILY PROTEIN"/>
    <property type="match status" value="1"/>
</dbReference>
<organism evidence="2 3">
    <name type="scientific">Asanoa ishikariensis</name>
    <dbReference type="NCBI Taxonomy" id="137265"/>
    <lineage>
        <taxon>Bacteria</taxon>
        <taxon>Bacillati</taxon>
        <taxon>Actinomycetota</taxon>
        <taxon>Actinomycetes</taxon>
        <taxon>Micromonosporales</taxon>
        <taxon>Micromonosporaceae</taxon>
        <taxon>Asanoa</taxon>
    </lineage>
</organism>
<protein>
    <submittedName>
        <fullName evidence="2">4-carboxymuconolactone decarboxylase/3-oxoadipate enol-lactonase / 4-carboxymuconolactone decarboxylase</fullName>
    </submittedName>
</protein>
<keyword evidence="3" id="KW-1185">Reference proteome</keyword>
<evidence type="ECO:0000259" key="1">
    <source>
        <dbReference type="Pfam" id="PF02627"/>
    </source>
</evidence>
<name>A0A1H3RK70_9ACTN</name>
<sequence>MTTPDAHRQALDTAERLLGQPLNLPLGPGEPATGAEFRRLATEHTFGDSWSRPGLDDRTRALISVTIAATLGTHEPLRGQVRIALGSGVTKAEIVELFIHLEAYAGAARAFDSYQTALAVFAEQADTT</sequence>
<dbReference type="Proteomes" id="UP000199632">
    <property type="component" value="Unassembled WGS sequence"/>
</dbReference>
<dbReference type="Pfam" id="PF02627">
    <property type="entry name" value="CMD"/>
    <property type="match status" value="1"/>
</dbReference>
<dbReference type="PANTHER" id="PTHR33570:SF2">
    <property type="entry name" value="CARBOXYMUCONOLACTONE DECARBOXYLASE-LIKE DOMAIN-CONTAINING PROTEIN"/>
    <property type="match status" value="1"/>
</dbReference>
<evidence type="ECO:0000313" key="3">
    <source>
        <dbReference type="Proteomes" id="UP000199632"/>
    </source>
</evidence>
<evidence type="ECO:0000313" key="2">
    <source>
        <dbReference type="EMBL" id="SDZ26020.1"/>
    </source>
</evidence>
<accession>A0A1H3RK70</accession>
<gene>
    <name evidence="2" type="ORF">SAMN05421684_3915</name>
</gene>
<dbReference type="STRING" id="137265.SAMN05421684_3915"/>
<dbReference type="InterPro" id="IPR003779">
    <property type="entry name" value="CMD-like"/>
</dbReference>
<dbReference type="InterPro" id="IPR052512">
    <property type="entry name" value="4CMD/NDH-1_regulator"/>
</dbReference>
<dbReference type="SUPFAM" id="SSF69118">
    <property type="entry name" value="AhpD-like"/>
    <property type="match status" value="1"/>
</dbReference>
<dbReference type="RefSeq" id="WP_090794200.1">
    <property type="nucleotide sequence ID" value="NZ_BOND01000021.1"/>
</dbReference>
<dbReference type="InterPro" id="IPR029032">
    <property type="entry name" value="AhpD-like"/>
</dbReference>